<dbReference type="eggNOG" id="COG4888">
    <property type="taxonomic scope" value="Bacteria"/>
</dbReference>
<dbReference type="Pfam" id="PF13517">
    <property type="entry name" value="FG-GAP_3"/>
    <property type="match status" value="6"/>
</dbReference>
<dbReference type="RefSeq" id="WP_008586442.1">
    <property type="nucleotide sequence ID" value="NZ_CP007035.1"/>
</dbReference>
<dbReference type="EMBL" id="CP007035">
    <property type="protein sequence ID" value="AHF15959.1"/>
    <property type="molecule type" value="Genomic_DNA"/>
</dbReference>
<evidence type="ECO:0000256" key="1">
    <source>
        <dbReference type="ARBA" id="ARBA00022729"/>
    </source>
</evidence>
<dbReference type="InterPro" id="IPR027039">
    <property type="entry name" value="Crtac1"/>
</dbReference>
<feature type="chain" id="PRO_5004789091" description="ASPIC/UnbV domain-containing protein" evidence="2">
    <location>
        <begin position="23"/>
        <end position="1109"/>
    </location>
</feature>
<name>W0F381_9BACT</name>
<evidence type="ECO:0000259" key="3">
    <source>
        <dbReference type="Pfam" id="PF07593"/>
    </source>
</evidence>
<evidence type="ECO:0000313" key="5">
    <source>
        <dbReference type="Proteomes" id="UP000003586"/>
    </source>
</evidence>
<protein>
    <recommendedName>
        <fullName evidence="3">ASPIC/UnbV domain-containing protein</fullName>
    </recommendedName>
</protein>
<dbReference type="KEGG" id="nso:NIASO_13935"/>
<dbReference type="Proteomes" id="UP000003586">
    <property type="component" value="Chromosome"/>
</dbReference>
<accession>W0F381</accession>
<dbReference type="HOGENOM" id="CLU_281416_0_0_10"/>
<dbReference type="OrthoDB" id="600363at2"/>
<dbReference type="PROSITE" id="PS51257">
    <property type="entry name" value="PROKAR_LIPOPROTEIN"/>
    <property type="match status" value="1"/>
</dbReference>
<reference evidence="4 5" key="1">
    <citation type="submission" date="2013-12" db="EMBL/GenBank/DDBJ databases">
        <authorList>
            <consortium name="DOE Joint Genome Institute"/>
            <person name="Eisen J."/>
            <person name="Huntemann M."/>
            <person name="Han J."/>
            <person name="Chen A."/>
            <person name="Kyrpides N."/>
            <person name="Mavromatis K."/>
            <person name="Markowitz V."/>
            <person name="Palaniappan K."/>
            <person name="Ivanova N."/>
            <person name="Schaumberg A."/>
            <person name="Pati A."/>
            <person name="Liolios K."/>
            <person name="Nordberg H.P."/>
            <person name="Cantor M.N."/>
            <person name="Hua S.X."/>
            <person name="Woyke T."/>
        </authorList>
    </citation>
    <scope>NUCLEOTIDE SEQUENCE [LARGE SCALE GENOMIC DNA]</scope>
    <source>
        <strain evidence="5">DSM 19437</strain>
    </source>
</reference>
<gene>
    <name evidence="4" type="ORF">NIASO_13935</name>
</gene>
<evidence type="ECO:0000313" key="4">
    <source>
        <dbReference type="EMBL" id="AHF15959.1"/>
    </source>
</evidence>
<dbReference type="Gene3D" id="2.130.10.130">
    <property type="entry name" value="Integrin alpha, N-terminal"/>
    <property type="match status" value="4"/>
</dbReference>
<evidence type="ECO:0000256" key="2">
    <source>
        <dbReference type="SAM" id="SignalP"/>
    </source>
</evidence>
<proteinExistence type="predicted"/>
<keyword evidence="5" id="KW-1185">Reference proteome</keyword>
<dbReference type="SUPFAM" id="SSF69318">
    <property type="entry name" value="Integrin alpha N-terminal domain"/>
    <property type="match status" value="3"/>
</dbReference>
<feature type="signal peptide" evidence="2">
    <location>
        <begin position="1"/>
        <end position="22"/>
    </location>
</feature>
<dbReference type="InterPro" id="IPR028994">
    <property type="entry name" value="Integrin_alpha_N"/>
</dbReference>
<sequence length="1109" mass="122759">MKTVTFLSVITLFLLGSCKAPAAKDAADEKLENLFELQPSAATGIRFNNKVIDTLGFNVFGYRNFYNGGGVAIGDINNDGKPDVFFTSNQSDCKLYLNKGNWKFEDITAKAGVKGIHKWHTGVTMADVNGDGWLDIYISNSGDIKGDDRANELYINQKDGTFKEEAHAYGLDDTGLSTQAVFFDYDHDGDLDCFVLNNSYRPIESFGYNKNLRNIRSPNGGHRLYRNDNGHFADVSAQANIYGSEIGFGLGITVGDLNNDGWEDLYVSNDFFEKDYVYINQKNGTFKEVSDDALGHMSQASMGSDMMDINNDGWLDVFTTDMLPEGDKRLKEMTRFDDYDVFNAKLQNDFHHQFTENCLQLNNGNGTFSEIAQLAGIEATDWSWGALSFDFNNDGWKDIFVSNGISKDLTNQDFLDYFGGIDLLKQVKQAGKFDFKAILAKLPSTPIPNYGFLNNKNLTFKNASTLLGLATPSFSNGAAYGDLDGDGDLDLVVNNENMEAFVYRNKASEVLQHHYLKVQLQGEGMNTFGVGSRVTLYAKNQMQVLEAIPERGFESCVEPVLNFGLGTVNAIDSLVIRWPNLKVQVLKNIKADTLLTLKQSAASLPFIPWQDPHPPFFKEVTNELLQGAITHKENAFIDFDNERLIPKMLSTEGPKLAVADINSDGLEDFFMGGAAGDTAKIFIQTTAGPFTQLKQPVLEQDANYEDIGAQFADVDKDGDIDLIVASGGNQERIGSVFLRPRLYLNDGKGNFSKAPASSLPFLSLNASCVKIIDYDRDGWPDIFIGARDIPGSYGMPPNSALLHNKGRGIFEDVTNKAAAILNQLGMVTDAQWADIDGDGKNELVIVGDWMPVTVLKYDGTSFQKSHEIPESSGWWNCLQVADVNKDGKPDIIAGNFGLNSKIKASVQYPATLYVNDFFHTGRSESIPVYYKTDGKAYPFYLKSDLVTELPLLKKRFLYYKDYAGKSIDEVFTTEEMNGALQLHANQTQTTVFINEGNNTFRQMPLPVMGQIAPVFGIVITDLNNDKTPDIFMGGNFYGFKPEVGRLDASYGLSFIGDGRSGFQYLSNNESGLFVKGEVRDVKVINTAKGQLILVARNNAPLAIFRKQTK</sequence>
<dbReference type="PANTHER" id="PTHR16026:SF0">
    <property type="entry name" value="CARTILAGE ACIDIC PROTEIN 1"/>
    <property type="match status" value="1"/>
</dbReference>
<dbReference type="AlphaFoldDB" id="W0F381"/>
<feature type="domain" description="ASPIC/UnbV" evidence="3">
    <location>
        <begin position="529"/>
        <end position="596"/>
    </location>
</feature>
<dbReference type="InterPro" id="IPR011519">
    <property type="entry name" value="UnbV_ASPIC"/>
</dbReference>
<dbReference type="STRING" id="929713.NIASO_13935"/>
<keyword evidence="1 2" id="KW-0732">Signal</keyword>
<dbReference type="Pfam" id="PF07593">
    <property type="entry name" value="UnbV_ASPIC"/>
    <property type="match status" value="1"/>
</dbReference>
<dbReference type="PANTHER" id="PTHR16026">
    <property type="entry name" value="CARTILAGE ACIDIC PROTEIN 1"/>
    <property type="match status" value="1"/>
</dbReference>
<organism evidence="4 5">
    <name type="scientific">Niabella soli DSM 19437</name>
    <dbReference type="NCBI Taxonomy" id="929713"/>
    <lineage>
        <taxon>Bacteria</taxon>
        <taxon>Pseudomonadati</taxon>
        <taxon>Bacteroidota</taxon>
        <taxon>Chitinophagia</taxon>
        <taxon>Chitinophagales</taxon>
        <taxon>Chitinophagaceae</taxon>
        <taxon>Niabella</taxon>
    </lineage>
</organism>
<dbReference type="InterPro" id="IPR013517">
    <property type="entry name" value="FG-GAP"/>
</dbReference>